<dbReference type="OrthoDB" id="5865996at2"/>
<sequence length="164" mass="18397">MRITYLPDEAVDEALDAELRTLLTRCFGGAFRSKRYHFEMPQHRWLAFDEDALAAHVAVHDKTFACGERAVPFIGVAEVCVAPPYRGRGLVKALLKEAEAHFRKGPFAILLGDLKVYGSSGYRPVHNVYFPFEDATKPQPGVLVKPLRSEVWPEGRVTIEGPLF</sequence>
<dbReference type="PROSITE" id="PS51186">
    <property type="entry name" value="GNAT"/>
    <property type="match status" value="1"/>
</dbReference>
<name>D7CSG6_TRURR</name>
<gene>
    <name evidence="2" type="ordered locus">Trad_2276</name>
</gene>
<feature type="domain" description="N-acetyltransferase" evidence="1">
    <location>
        <begin position="1"/>
        <end position="148"/>
    </location>
</feature>
<dbReference type="Proteomes" id="UP000000379">
    <property type="component" value="Chromosome"/>
</dbReference>
<organism evidence="2 3">
    <name type="scientific">Truepera radiovictrix (strain DSM 17093 / CIP 108686 / LMG 22925 / RQ-24)</name>
    <dbReference type="NCBI Taxonomy" id="649638"/>
    <lineage>
        <taxon>Bacteria</taxon>
        <taxon>Thermotogati</taxon>
        <taxon>Deinococcota</taxon>
        <taxon>Deinococci</taxon>
        <taxon>Trueperales</taxon>
        <taxon>Trueperaceae</taxon>
        <taxon>Truepera</taxon>
    </lineage>
</organism>
<proteinExistence type="predicted"/>
<dbReference type="GO" id="GO:0016747">
    <property type="term" value="F:acyltransferase activity, transferring groups other than amino-acyl groups"/>
    <property type="evidence" value="ECO:0007669"/>
    <property type="project" value="InterPro"/>
</dbReference>
<dbReference type="Gene3D" id="3.40.630.30">
    <property type="match status" value="1"/>
</dbReference>
<reference evidence="3" key="1">
    <citation type="submission" date="2010-05" db="EMBL/GenBank/DDBJ databases">
        <title>The complete genome of Truepera radiovictris DSM 17093.</title>
        <authorList>
            <consortium name="US DOE Joint Genome Institute (JGI-PGF)"/>
            <person name="Lucas S."/>
            <person name="Copeland A."/>
            <person name="Lapidus A."/>
            <person name="Glavina del Rio T."/>
            <person name="Dalin E."/>
            <person name="Tice H."/>
            <person name="Bruce D."/>
            <person name="Goodwin L."/>
            <person name="Pitluck S."/>
            <person name="Kyrpides N."/>
            <person name="Mavromatis K."/>
            <person name="Ovchinnikova G."/>
            <person name="Munk A.C."/>
            <person name="Detter J.C."/>
            <person name="Han C."/>
            <person name="Tapia R."/>
            <person name="Land M."/>
            <person name="Hauser L."/>
            <person name="Markowitz V."/>
            <person name="Cheng J.-F."/>
            <person name="Hugenholtz P."/>
            <person name="Woyke T."/>
            <person name="Wu D."/>
            <person name="Tindall B."/>
            <person name="Pomrenke H.G."/>
            <person name="Brambilla E."/>
            <person name="Klenk H.-P."/>
            <person name="Eisen J.A."/>
        </authorList>
    </citation>
    <scope>NUCLEOTIDE SEQUENCE [LARGE SCALE GENOMIC DNA]</scope>
    <source>
        <strain evidence="3">DSM 17093 / CIP 108686 / LMG 22925 / RQ-24</strain>
    </source>
</reference>
<dbReference type="SUPFAM" id="SSF55729">
    <property type="entry name" value="Acyl-CoA N-acyltransferases (Nat)"/>
    <property type="match status" value="1"/>
</dbReference>
<dbReference type="KEGG" id="tra:Trad_2276"/>
<dbReference type="AlphaFoldDB" id="D7CSG6"/>
<dbReference type="HOGENOM" id="CLU_1570010_0_0_0"/>
<dbReference type="CDD" id="cd04301">
    <property type="entry name" value="NAT_SF"/>
    <property type="match status" value="1"/>
</dbReference>
<dbReference type="RefSeq" id="WP_013178749.1">
    <property type="nucleotide sequence ID" value="NC_014221.1"/>
</dbReference>
<dbReference type="Pfam" id="PF13527">
    <property type="entry name" value="Acetyltransf_9"/>
    <property type="match status" value="1"/>
</dbReference>
<protein>
    <submittedName>
        <fullName evidence="2">GCN5-related N-acetyltransferase</fullName>
    </submittedName>
</protein>
<dbReference type="STRING" id="649638.Trad_2276"/>
<keyword evidence="3" id="KW-1185">Reference proteome</keyword>
<evidence type="ECO:0000313" key="2">
    <source>
        <dbReference type="EMBL" id="ADI15386.1"/>
    </source>
</evidence>
<accession>D7CSG6</accession>
<dbReference type="InterPro" id="IPR000182">
    <property type="entry name" value="GNAT_dom"/>
</dbReference>
<evidence type="ECO:0000313" key="3">
    <source>
        <dbReference type="Proteomes" id="UP000000379"/>
    </source>
</evidence>
<dbReference type="eggNOG" id="COG3153">
    <property type="taxonomic scope" value="Bacteria"/>
</dbReference>
<reference evidence="2 3" key="2">
    <citation type="journal article" date="2011" name="Stand. Genomic Sci.">
        <title>Complete genome sequence of Truepera radiovictrix type strain (RQ-24).</title>
        <authorList>
            <person name="Ivanova N."/>
            <person name="Rohde C."/>
            <person name="Munk C."/>
            <person name="Nolan M."/>
            <person name="Lucas S."/>
            <person name="Del Rio T.G."/>
            <person name="Tice H."/>
            <person name="Deshpande S."/>
            <person name="Cheng J.F."/>
            <person name="Tapia R."/>
            <person name="Han C."/>
            <person name="Goodwin L."/>
            <person name="Pitluck S."/>
            <person name="Liolios K."/>
            <person name="Mavromatis K."/>
            <person name="Mikhailova N."/>
            <person name="Pati A."/>
            <person name="Chen A."/>
            <person name="Palaniappan K."/>
            <person name="Land M."/>
            <person name="Hauser L."/>
            <person name="Chang Y.J."/>
            <person name="Jeffries C.D."/>
            <person name="Brambilla E."/>
            <person name="Rohde M."/>
            <person name="Goker M."/>
            <person name="Tindall B.J."/>
            <person name="Woyke T."/>
            <person name="Bristow J."/>
            <person name="Eisen J.A."/>
            <person name="Markowitz V."/>
            <person name="Hugenholtz P."/>
            <person name="Kyrpides N.C."/>
            <person name="Klenk H.P."/>
            <person name="Lapidus A."/>
        </authorList>
    </citation>
    <scope>NUCLEOTIDE SEQUENCE [LARGE SCALE GENOMIC DNA]</scope>
    <source>
        <strain evidence="3">DSM 17093 / CIP 108686 / LMG 22925 / RQ-24</strain>
    </source>
</reference>
<evidence type="ECO:0000259" key="1">
    <source>
        <dbReference type="PROSITE" id="PS51186"/>
    </source>
</evidence>
<dbReference type="EMBL" id="CP002049">
    <property type="protein sequence ID" value="ADI15386.1"/>
    <property type="molecule type" value="Genomic_DNA"/>
</dbReference>
<dbReference type="InterPro" id="IPR016181">
    <property type="entry name" value="Acyl_CoA_acyltransferase"/>
</dbReference>